<dbReference type="OrthoDB" id="62952at2759"/>
<reference evidence="3" key="1">
    <citation type="submission" date="2021-12" db="EMBL/GenBank/DDBJ databases">
        <authorList>
            <person name="Zaccaron A."/>
            <person name="Stergiopoulos I."/>
        </authorList>
    </citation>
    <scope>NUCLEOTIDE SEQUENCE</scope>
    <source>
        <strain evidence="3">Race5_Kim</strain>
    </source>
</reference>
<gene>
    <name evidence="3" type="ORF">CLAFUR5_07952</name>
</gene>
<dbReference type="Proteomes" id="UP000756132">
    <property type="component" value="Chromosome 3"/>
</dbReference>
<dbReference type="AlphaFoldDB" id="A0A9Q8LDH6"/>
<feature type="region of interest" description="Disordered" evidence="1">
    <location>
        <begin position="415"/>
        <end position="451"/>
    </location>
</feature>
<protein>
    <recommendedName>
        <fullName evidence="2">2EXR domain-containing protein</fullName>
    </recommendedName>
</protein>
<dbReference type="GeneID" id="71987830"/>
<evidence type="ECO:0000259" key="2">
    <source>
        <dbReference type="Pfam" id="PF20150"/>
    </source>
</evidence>
<feature type="compositionally biased region" description="Polar residues" evidence="1">
    <location>
        <begin position="12"/>
        <end position="27"/>
    </location>
</feature>
<sequence length="451" mass="50319">MLKSLPKKSLAYQIQQNVLSNRTTKSNSSAKMPPKDAKKPKPAKEEPSTPEKPKAKPKSKVEAPKVETPKKAVKAKDETPKKPAKVNDETPKKTSQKKKGDAKLDTSEFLVLQTDTTGGAVPVEIKISGESLQADYYEKSKKHTKILQIRGEAGFAFTKTVMLTEGPYAGHQAILLRPAKAMEFLKFPDEVRNRIYRHYFACQAVQNEEIVLDGKRKETKESYATFYAKTYCEKQKDRVALLRVNKEVYNEALGVLYAQPIKFESTQSVSDFMSLVSKDVSPRLRRLEIVNYKTSSSRNAWHFLAECKNLRRLTIHSGVFAEGDPVKAAKIFHADTYKFFAAIGTAKGDKAAGVDLLHFSKGAFTYRDEKKVTKNWSEEMVEEFKDNLKKKLNPKPIAPNSFTYFSNLEAEVKDEAKTVTPAPTTPIPAPPAPISHDGKTPAPTSPDSTSA</sequence>
<feature type="compositionally biased region" description="Basic and acidic residues" evidence="1">
    <location>
        <begin position="33"/>
        <end position="103"/>
    </location>
</feature>
<dbReference type="PANTHER" id="PTHR42085:SF8">
    <property type="entry name" value="F-BOX DOMAIN-CONTAINING PROTEIN"/>
    <property type="match status" value="1"/>
</dbReference>
<name>A0A9Q8LDH6_PASFU</name>
<accession>A0A9Q8LDH6</accession>
<evidence type="ECO:0000313" key="4">
    <source>
        <dbReference type="Proteomes" id="UP000756132"/>
    </source>
</evidence>
<dbReference type="OMA" id="NRIYRHY"/>
<keyword evidence="4" id="KW-1185">Reference proteome</keyword>
<feature type="compositionally biased region" description="Pro residues" evidence="1">
    <location>
        <begin position="423"/>
        <end position="433"/>
    </location>
</feature>
<reference evidence="3" key="2">
    <citation type="journal article" date="2022" name="Microb. Genom.">
        <title>A chromosome-scale genome assembly of the tomato pathogen Cladosporium fulvum reveals a compartmentalized genome architecture and the presence of a dispensable chromosome.</title>
        <authorList>
            <person name="Zaccaron A.Z."/>
            <person name="Chen L.H."/>
            <person name="Samaras A."/>
            <person name="Stergiopoulos I."/>
        </authorList>
    </citation>
    <scope>NUCLEOTIDE SEQUENCE</scope>
    <source>
        <strain evidence="3">Race5_Kim</strain>
    </source>
</reference>
<feature type="region of interest" description="Disordered" evidence="1">
    <location>
        <begin position="1"/>
        <end position="103"/>
    </location>
</feature>
<dbReference type="RefSeq" id="XP_047759912.1">
    <property type="nucleotide sequence ID" value="XM_047907100.1"/>
</dbReference>
<evidence type="ECO:0000313" key="3">
    <source>
        <dbReference type="EMBL" id="UJO15546.1"/>
    </source>
</evidence>
<dbReference type="InterPro" id="IPR038883">
    <property type="entry name" value="AN11006-like"/>
</dbReference>
<organism evidence="3 4">
    <name type="scientific">Passalora fulva</name>
    <name type="common">Tomato leaf mold</name>
    <name type="synonym">Cladosporium fulvum</name>
    <dbReference type="NCBI Taxonomy" id="5499"/>
    <lineage>
        <taxon>Eukaryota</taxon>
        <taxon>Fungi</taxon>
        <taxon>Dikarya</taxon>
        <taxon>Ascomycota</taxon>
        <taxon>Pezizomycotina</taxon>
        <taxon>Dothideomycetes</taxon>
        <taxon>Dothideomycetidae</taxon>
        <taxon>Mycosphaerellales</taxon>
        <taxon>Mycosphaerellaceae</taxon>
        <taxon>Fulvia</taxon>
    </lineage>
</organism>
<dbReference type="Pfam" id="PF20150">
    <property type="entry name" value="2EXR"/>
    <property type="match status" value="1"/>
</dbReference>
<dbReference type="KEGG" id="ffu:CLAFUR5_07952"/>
<dbReference type="EMBL" id="CP090165">
    <property type="protein sequence ID" value="UJO15546.1"/>
    <property type="molecule type" value="Genomic_DNA"/>
</dbReference>
<feature type="domain" description="2EXR" evidence="2">
    <location>
        <begin position="184"/>
        <end position="264"/>
    </location>
</feature>
<evidence type="ECO:0000256" key="1">
    <source>
        <dbReference type="SAM" id="MobiDB-lite"/>
    </source>
</evidence>
<proteinExistence type="predicted"/>
<dbReference type="InterPro" id="IPR045518">
    <property type="entry name" value="2EXR"/>
</dbReference>
<dbReference type="PANTHER" id="PTHR42085">
    <property type="entry name" value="F-BOX DOMAIN-CONTAINING PROTEIN"/>
    <property type="match status" value="1"/>
</dbReference>